<dbReference type="SUPFAM" id="SSF103473">
    <property type="entry name" value="MFS general substrate transporter"/>
    <property type="match status" value="1"/>
</dbReference>
<reference evidence="3" key="1">
    <citation type="submission" date="2022-11" db="EMBL/GenBank/DDBJ databases">
        <authorList>
            <person name="Petersen C."/>
        </authorList>
    </citation>
    <scope>NUCLEOTIDE SEQUENCE</scope>
    <source>
        <strain evidence="3">IBT 30069</strain>
    </source>
</reference>
<dbReference type="GO" id="GO:0022857">
    <property type="term" value="F:transmembrane transporter activity"/>
    <property type="evidence" value="ECO:0007669"/>
    <property type="project" value="InterPro"/>
</dbReference>
<name>A0A9W9GDR9_9EURO</name>
<dbReference type="AlphaFoldDB" id="A0A9W9GDR9"/>
<dbReference type="InterPro" id="IPR036259">
    <property type="entry name" value="MFS_trans_sf"/>
</dbReference>
<proteinExistence type="predicted"/>
<comment type="subcellular location">
    <subcellularLocation>
        <location evidence="1">Membrane</location>
        <topology evidence="1">Multi-pass membrane protein</topology>
    </subcellularLocation>
</comment>
<evidence type="ECO:0000259" key="2">
    <source>
        <dbReference type="PROSITE" id="PS50850"/>
    </source>
</evidence>
<dbReference type="Proteomes" id="UP001149165">
    <property type="component" value="Unassembled WGS sequence"/>
</dbReference>
<sequence>MPMLISGRILTGVGASGVRNVISIILNATDELPQSEVAMLRSYLSLATTVGISSGAPLGGLLADCMGWRWFLQSSHA</sequence>
<keyword evidence="4" id="KW-1185">Reference proteome</keyword>
<gene>
    <name evidence="3" type="ORF">N7456_001312</name>
</gene>
<evidence type="ECO:0000313" key="4">
    <source>
        <dbReference type="Proteomes" id="UP001149165"/>
    </source>
</evidence>
<evidence type="ECO:0000256" key="1">
    <source>
        <dbReference type="ARBA" id="ARBA00004141"/>
    </source>
</evidence>
<evidence type="ECO:0000313" key="3">
    <source>
        <dbReference type="EMBL" id="KAJ5116964.1"/>
    </source>
</evidence>
<reference evidence="3" key="2">
    <citation type="journal article" date="2023" name="IMA Fungus">
        <title>Comparative genomic study of the Penicillium genus elucidates a diverse pangenome and 15 lateral gene transfer events.</title>
        <authorList>
            <person name="Petersen C."/>
            <person name="Sorensen T."/>
            <person name="Nielsen M.R."/>
            <person name="Sondergaard T.E."/>
            <person name="Sorensen J.L."/>
            <person name="Fitzpatrick D.A."/>
            <person name="Frisvad J.C."/>
            <person name="Nielsen K.L."/>
        </authorList>
    </citation>
    <scope>NUCLEOTIDE SEQUENCE</scope>
    <source>
        <strain evidence="3">IBT 30069</strain>
    </source>
</reference>
<dbReference type="GO" id="GO:0016020">
    <property type="term" value="C:membrane"/>
    <property type="evidence" value="ECO:0007669"/>
    <property type="project" value="UniProtKB-SubCell"/>
</dbReference>
<protein>
    <submittedName>
        <fullName evidence="3">Major facilitator superfamily domain-containing protein</fullName>
    </submittedName>
</protein>
<organism evidence="3 4">
    <name type="scientific">Penicillium angulare</name>
    <dbReference type="NCBI Taxonomy" id="116970"/>
    <lineage>
        <taxon>Eukaryota</taxon>
        <taxon>Fungi</taxon>
        <taxon>Dikarya</taxon>
        <taxon>Ascomycota</taxon>
        <taxon>Pezizomycotina</taxon>
        <taxon>Eurotiomycetes</taxon>
        <taxon>Eurotiomycetidae</taxon>
        <taxon>Eurotiales</taxon>
        <taxon>Aspergillaceae</taxon>
        <taxon>Penicillium</taxon>
    </lineage>
</organism>
<accession>A0A9W9GDR9</accession>
<dbReference type="Gene3D" id="1.20.1720.10">
    <property type="entry name" value="Multidrug resistance protein D"/>
    <property type="match status" value="1"/>
</dbReference>
<dbReference type="OrthoDB" id="6770063at2759"/>
<feature type="domain" description="Major facilitator superfamily (MFS) profile" evidence="2">
    <location>
        <begin position="1"/>
        <end position="77"/>
    </location>
</feature>
<dbReference type="EMBL" id="JAPQKH010000001">
    <property type="protein sequence ID" value="KAJ5116964.1"/>
    <property type="molecule type" value="Genomic_DNA"/>
</dbReference>
<dbReference type="PROSITE" id="PS50850">
    <property type="entry name" value="MFS"/>
    <property type="match status" value="1"/>
</dbReference>
<dbReference type="InterPro" id="IPR020846">
    <property type="entry name" value="MFS_dom"/>
</dbReference>
<comment type="caution">
    <text evidence="3">The sequence shown here is derived from an EMBL/GenBank/DDBJ whole genome shotgun (WGS) entry which is preliminary data.</text>
</comment>